<keyword evidence="2 4" id="KW-0238">DNA-binding</keyword>
<name>A0ABV5ZVT4_9PSEU</name>
<dbReference type="PANTHER" id="PTHR30055:SF240">
    <property type="entry name" value="HTH-TYPE TRANSCRIPTIONAL REGULATOR ACRR"/>
    <property type="match status" value="1"/>
</dbReference>
<keyword evidence="7" id="KW-1185">Reference proteome</keyword>
<dbReference type="EMBL" id="JBHLZU010000010">
    <property type="protein sequence ID" value="MFB9905000.1"/>
    <property type="molecule type" value="Genomic_DNA"/>
</dbReference>
<feature type="domain" description="HTH tetR-type" evidence="5">
    <location>
        <begin position="9"/>
        <end position="69"/>
    </location>
</feature>
<dbReference type="Pfam" id="PF00440">
    <property type="entry name" value="TetR_N"/>
    <property type="match status" value="1"/>
</dbReference>
<gene>
    <name evidence="6" type="ORF">ACFFQA_13755</name>
</gene>
<dbReference type="PRINTS" id="PR00455">
    <property type="entry name" value="HTHTETR"/>
</dbReference>
<protein>
    <submittedName>
        <fullName evidence="6">TetR family transcriptional regulator</fullName>
    </submittedName>
</protein>
<evidence type="ECO:0000313" key="7">
    <source>
        <dbReference type="Proteomes" id="UP001589693"/>
    </source>
</evidence>
<dbReference type="InterPro" id="IPR050109">
    <property type="entry name" value="HTH-type_TetR-like_transc_reg"/>
</dbReference>
<keyword evidence="3" id="KW-0804">Transcription</keyword>
<dbReference type="InterPro" id="IPR001647">
    <property type="entry name" value="HTH_TetR"/>
</dbReference>
<dbReference type="Gene3D" id="1.10.357.10">
    <property type="entry name" value="Tetracycline Repressor, domain 2"/>
    <property type="match status" value="1"/>
</dbReference>
<sequence length="204" mass="21970">MRRTAAEAAETRSDLLDAGLRLFAEFGFADSSLADIAKAAGVTRGAAYHHFKDKAELYSAVVSEKWPEAAAPVWAPLAEHGPAQERLRRHLVRYFEALERNDTMRSILSVTIYKSGSLPKSAPGLELKQDVMRLWVRQIADVLGEADGLRQGIDVDVAAFAIVSTVSGVTSTWLADPEALSPATRAAQLADITLRGALSEAVAP</sequence>
<dbReference type="Proteomes" id="UP001589693">
    <property type="component" value="Unassembled WGS sequence"/>
</dbReference>
<accession>A0ABV5ZVT4</accession>
<evidence type="ECO:0000256" key="4">
    <source>
        <dbReference type="PROSITE-ProRule" id="PRU00335"/>
    </source>
</evidence>
<dbReference type="SUPFAM" id="SSF48498">
    <property type="entry name" value="Tetracyclin repressor-like, C-terminal domain"/>
    <property type="match status" value="1"/>
</dbReference>
<dbReference type="InterPro" id="IPR009057">
    <property type="entry name" value="Homeodomain-like_sf"/>
</dbReference>
<evidence type="ECO:0000256" key="2">
    <source>
        <dbReference type="ARBA" id="ARBA00023125"/>
    </source>
</evidence>
<proteinExistence type="predicted"/>
<dbReference type="PROSITE" id="PS50977">
    <property type="entry name" value="HTH_TETR_2"/>
    <property type="match status" value="1"/>
</dbReference>
<keyword evidence="1" id="KW-0805">Transcription regulation</keyword>
<evidence type="ECO:0000313" key="6">
    <source>
        <dbReference type="EMBL" id="MFB9905000.1"/>
    </source>
</evidence>
<evidence type="ECO:0000256" key="1">
    <source>
        <dbReference type="ARBA" id="ARBA00023015"/>
    </source>
</evidence>
<evidence type="ECO:0000256" key="3">
    <source>
        <dbReference type="ARBA" id="ARBA00023163"/>
    </source>
</evidence>
<dbReference type="RefSeq" id="WP_377852231.1">
    <property type="nucleotide sequence ID" value="NZ_JBHLZU010000010.1"/>
</dbReference>
<dbReference type="SUPFAM" id="SSF46689">
    <property type="entry name" value="Homeodomain-like"/>
    <property type="match status" value="1"/>
</dbReference>
<dbReference type="InterPro" id="IPR023772">
    <property type="entry name" value="DNA-bd_HTH_TetR-type_CS"/>
</dbReference>
<comment type="caution">
    <text evidence="6">The sequence shown here is derived from an EMBL/GenBank/DDBJ whole genome shotgun (WGS) entry which is preliminary data.</text>
</comment>
<organism evidence="6 7">
    <name type="scientific">Allokutzneria oryzae</name>
    <dbReference type="NCBI Taxonomy" id="1378989"/>
    <lineage>
        <taxon>Bacteria</taxon>
        <taxon>Bacillati</taxon>
        <taxon>Actinomycetota</taxon>
        <taxon>Actinomycetes</taxon>
        <taxon>Pseudonocardiales</taxon>
        <taxon>Pseudonocardiaceae</taxon>
        <taxon>Allokutzneria</taxon>
    </lineage>
</organism>
<reference evidence="6 7" key="1">
    <citation type="submission" date="2024-09" db="EMBL/GenBank/DDBJ databases">
        <authorList>
            <person name="Sun Q."/>
            <person name="Mori K."/>
        </authorList>
    </citation>
    <scope>NUCLEOTIDE SEQUENCE [LARGE SCALE GENOMIC DNA]</scope>
    <source>
        <strain evidence="6 7">TBRC 7907</strain>
    </source>
</reference>
<feature type="DNA-binding region" description="H-T-H motif" evidence="4">
    <location>
        <begin position="32"/>
        <end position="51"/>
    </location>
</feature>
<dbReference type="InterPro" id="IPR036271">
    <property type="entry name" value="Tet_transcr_reg_TetR-rel_C_sf"/>
</dbReference>
<dbReference type="PANTHER" id="PTHR30055">
    <property type="entry name" value="HTH-TYPE TRANSCRIPTIONAL REGULATOR RUTR"/>
    <property type="match status" value="1"/>
</dbReference>
<dbReference type="PROSITE" id="PS01081">
    <property type="entry name" value="HTH_TETR_1"/>
    <property type="match status" value="1"/>
</dbReference>
<evidence type="ECO:0000259" key="5">
    <source>
        <dbReference type="PROSITE" id="PS50977"/>
    </source>
</evidence>